<dbReference type="Gene3D" id="1.10.10.10">
    <property type="entry name" value="Winged helix-like DNA-binding domain superfamily/Winged helix DNA-binding domain"/>
    <property type="match status" value="1"/>
</dbReference>
<dbReference type="Pfam" id="PF00392">
    <property type="entry name" value="GntR"/>
    <property type="match status" value="1"/>
</dbReference>
<dbReference type="InterPro" id="IPR036390">
    <property type="entry name" value="WH_DNA-bd_sf"/>
</dbReference>
<keyword evidence="2" id="KW-0238">DNA-binding</keyword>
<dbReference type="Pfam" id="PF07729">
    <property type="entry name" value="FCD"/>
    <property type="match status" value="1"/>
</dbReference>
<sequence length="218" mass="25031">MDFKKQTYAIQVSQFIRKMIQEGKLSPGAPVKENDLATFLNISRAPIREALQILTQDGLIVSEPQKGKTIRVLSAKEIIDGYALTAILEAEGIIMSLDNWTDEDNKDLLNILKKMGNKSKKAADITDLAELDELLHNMLLSRCTNEQLIENARRFSSNISKYLCREYWKKSFNPQSFYSRHKKVVDSFFTKNPEQIRKTIFDHYNELAVAISKLIEND</sequence>
<evidence type="ECO:0000256" key="1">
    <source>
        <dbReference type="ARBA" id="ARBA00023015"/>
    </source>
</evidence>
<evidence type="ECO:0000259" key="4">
    <source>
        <dbReference type="PROSITE" id="PS50949"/>
    </source>
</evidence>
<gene>
    <name evidence="5" type="ORF">JBF11_08230</name>
</gene>
<dbReference type="InterPro" id="IPR000524">
    <property type="entry name" value="Tscrpt_reg_HTH_GntR"/>
</dbReference>
<keyword evidence="1" id="KW-0805">Transcription regulation</keyword>
<evidence type="ECO:0000256" key="3">
    <source>
        <dbReference type="ARBA" id="ARBA00023163"/>
    </source>
</evidence>
<dbReference type="InterPro" id="IPR011711">
    <property type="entry name" value="GntR_C"/>
</dbReference>
<dbReference type="CDD" id="cd07377">
    <property type="entry name" value="WHTH_GntR"/>
    <property type="match status" value="1"/>
</dbReference>
<dbReference type="EMBL" id="CP065938">
    <property type="protein sequence ID" value="UWX05425.1"/>
    <property type="molecule type" value="Genomic_DNA"/>
</dbReference>
<evidence type="ECO:0000313" key="6">
    <source>
        <dbReference type="Proteomes" id="UP001058120"/>
    </source>
</evidence>
<dbReference type="SUPFAM" id="SSF46785">
    <property type="entry name" value="Winged helix' DNA-binding domain"/>
    <property type="match status" value="1"/>
</dbReference>
<keyword evidence="3" id="KW-0804">Transcription</keyword>
<dbReference type="PROSITE" id="PS50949">
    <property type="entry name" value="HTH_GNTR"/>
    <property type="match status" value="1"/>
</dbReference>
<dbReference type="InterPro" id="IPR036388">
    <property type="entry name" value="WH-like_DNA-bd_sf"/>
</dbReference>
<dbReference type="Proteomes" id="UP001058120">
    <property type="component" value="Chromosome"/>
</dbReference>
<dbReference type="RefSeq" id="WP_334315004.1">
    <property type="nucleotide sequence ID" value="NZ_CP065938.1"/>
</dbReference>
<dbReference type="SMART" id="SM00345">
    <property type="entry name" value="HTH_GNTR"/>
    <property type="match status" value="1"/>
</dbReference>
<dbReference type="SUPFAM" id="SSF48008">
    <property type="entry name" value="GntR ligand-binding domain-like"/>
    <property type="match status" value="1"/>
</dbReference>
<name>A0ABY5Y068_9BACT</name>
<feature type="domain" description="HTH gntR-type" evidence="4">
    <location>
        <begin position="6"/>
        <end position="73"/>
    </location>
</feature>
<proteinExistence type="predicted"/>
<reference evidence="5" key="1">
    <citation type="submission" date="2020-12" db="EMBL/GenBank/DDBJ databases">
        <title>Taurinivorans muris gen. nov., sp. nov., fundamental and realized metabolic niche of a ubiquitous sulfidogenic bacterium in the murine intestine.</title>
        <authorList>
            <person name="Ye H."/>
            <person name="Hanson B.T."/>
            <person name="Loy A."/>
        </authorList>
    </citation>
    <scope>NUCLEOTIDE SEQUENCE</scope>
    <source>
        <strain evidence="5">LT0009</strain>
    </source>
</reference>
<evidence type="ECO:0000313" key="5">
    <source>
        <dbReference type="EMBL" id="UWX05425.1"/>
    </source>
</evidence>
<accession>A0ABY5Y068</accession>
<dbReference type="PANTHER" id="PTHR43537:SF5">
    <property type="entry name" value="UXU OPERON TRANSCRIPTIONAL REGULATOR"/>
    <property type="match status" value="1"/>
</dbReference>
<keyword evidence="6" id="KW-1185">Reference proteome</keyword>
<dbReference type="PRINTS" id="PR00035">
    <property type="entry name" value="HTHGNTR"/>
</dbReference>
<dbReference type="InterPro" id="IPR008920">
    <property type="entry name" value="TF_FadR/GntR_C"/>
</dbReference>
<dbReference type="Gene3D" id="1.20.120.530">
    <property type="entry name" value="GntR ligand-binding domain-like"/>
    <property type="match status" value="1"/>
</dbReference>
<dbReference type="PANTHER" id="PTHR43537">
    <property type="entry name" value="TRANSCRIPTIONAL REGULATOR, GNTR FAMILY"/>
    <property type="match status" value="1"/>
</dbReference>
<protein>
    <submittedName>
        <fullName evidence="5">GntR family transcriptional regulator</fullName>
    </submittedName>
</protein>
<organism evidence="5 6">
    <name type="scientific">Taurinivorans muris</name>
    <dbReference type="NCBI Taxonomy" id="2787751"/>
    <lineage>
        <taxon>Bacteria</taxon>
        <taxon>Pseudomonadati</taxon>
        <taxon>Thermodesulfobacteriota</taxon>
        <taxon>Desulfovibrionia</taxon>
        <taxon>Desulfovibrionales</taxon>
        <taxon>Desulfovibrionaceae</taxon>
        <taxon>Taurinivorans</taxon>
    </lineage>
</organism>
<evidence type="ECO:0000256" key="2">
    <source>
        <dbReference type="ARBA" id="ARBA00023125"/>
    </source>
</evidence>